<dbReference type="SUPFAM" id="SSF52047">
    <property type="entry name" value="RNI-like"/>
    <property type="match status" value="1"/>
</dbReference>
<dbReference type="EMBL" id="JARIHO010000075">
    <property type="protein sequence ID" value="KAJ7311487.1"/>
    <property type="molecule type" value="Genomic_DNA"/>
</dbReference>
<dbReference type="InterPro" id="IPR032675">
    <property type="entry name" value="LRR_dom_sf"/>
</dbReference>
<comment type="caution">
    <text evidence="1">The sequence shown here is derived from an EMBL/GenBank/DDBJ whole genome shotgun (WGS) entry which is preliminary data.</text>
</comment>
<evidence type="ECO:0008006" key="3">
    <source>
        <dbReference type="Google" id="ProtNLM"/>
    </source>
</evidence>
<dbReference type="Gene3D" id="3.80.10.10">
    <property type="entry name" value="Ribonuclease Inhibitor"/>
    <property type="match status" value="1"/>
</dbReference>
<proteinExistence type="predicted"/>
<dbReference type="Gene3D" id="1.20.1280.50">
    <property type="match status" value="1"/>
</dbReference>
<dbReference type="AlphaFoldDB" id="A0AAD6Z7Z3"/>
<sequence length="466" mass="52264">MLLSNRSSQYQNQYSLVNEDGWLPLGALRRHIAALPPELLADIFFFCLPFDEDLIVRPDPDDAPLVLCAVCRQWRTLALTTPRLWSSVYFVWDFWEPNAALYVELCRNWISRARSTPLSLMLSTNASDPAVDSLLETIGEVSQQWQNIQLGGALPFSFPFSGNGKYPLLEKLRISPFGPLSFDQPMLSFHDAPRLRDVFITTYTTRIQLPFHQLTKFGTLSIDLEPCLELLRHALNLVEAHLRISWYDASALPNTVFSLPQLRSLNLGGTWMEMLPISLLKCLKTPALRTLALGFEDARNRAPADVSSFLSFVSQSAFKLHTLTLSCLPVTPGALLECLKATPSVIHLKLQIWPGIVDMNPVFAAFTGHRDFLPNLESFGLAFSTWQPTVDAPIVDASVVVDMLIWRCLTSTATRLQSFVYDSYDLEETVQSYIKAHSVYPELEALGVNLDLDEGTDVGPFVDVLP</sequence>
<organism evidence="1 2">
    <name type="scientific">Mycena albidolilacea</name>
    <dbReference type="NCBI Taxonomy" id="1033008"/>
    <lineage>
        <taxon>Eukaryota</taxon>
        <taxon>Fungi</taxon>
        <taxon>Dikarya</taxon>
        <taxon>Basidiomycota</taxon>
        <taxon>Agaricomycotina</taxon>
        <taxon>Agaricomycetes</taxon>
        <taxon>Agaricomycetidae</taxon>
        <taxon>Agaricales</taxon>
        <taxon>Marasmiineae</taxon>
        <taxon>Mycenaceae</taxon>
        <taxon>Mycena</taxon>
    </lineage>
</organism>
<evidence type="ECO:0000313" key="1">
    <source>
        <dbReference type="EMBL" id="KAJ7311487.1"/>
    </source>
</evidence>
<accession>A0AAD6Z7Z3</accession>
<reference evidence="1" key="1">
    <citation type="submission" date="2023-03" db="EMBL/GenBank/DDBJ databases">
        <title>Massive genome expansion in bonnet fungi (Mycena s.s.) driven by repeated elements and novel gene families across ecological guilds.</title>
        <authorList>
            <consortium name="Lawrence Berkeley National Laboratory"/>
            <person name="Harder C.B."/>
            <person name="Miyauchi S."/>
            <person name="Viragh M."/>
            <person name="Kuo A."/>
            <person name="Thoen E."/>
            <person name="Andreopoulos B."/>
            <person name="Lu D."/>
            <person name="Skrede I."/>
            <person name="Drula E."/>
            <person name="Henrissat B."/>
            <person name="Morin E."/>
            <person name="Kohler A."/>
            <person name="Barry K."/>
            <person name="LaButti K."/>
            <person name="Morin E."/>
            <person name="Salamov A."/>
            <person name="Lipzen A."/>
            <person name="Mereny Z."/>
            <person name="Hegedus B."/>
            <person name="Baldrian P."/>
            <person name="Stursova M."/>
            <person name="Weitz H."/>
            <person name="Taylor A."/>
            <person name="Grigoriev I.V."/>
            <person name="Nagy L.G."/>
            <person name="Martin F."/>
            <person name="Kauserud H."/>
        </authorList>
    </citation>
    <scope>NUCLEOTIDE SEQUENCE</scope>
    <source>
        <strain evidence="1">CBHHK002</strain>
    </source>
</reference>
<protein>
    <recommendedName>
        <fullName evidence="3">F-box domain-containing protein</fullName>
    </recommendedName>
</protein>
<evidence type="ECO:0000313" key="2">
    <source>
        <dbReference type="Proteomes" id="UP001218218"/>
    </source>
</evidence>
<keyword evidence="2" id="KW-1185">Reference proteome</keyword>
<name>A0AAD6Z7Z3_9AGAR</name>
<gene>
    <name evidence="1" type="ORF">DFH08DRAFT_1087848</name>
</gene>
<dbReference type="Proteomes" id="UP001218218">
    <property type="component" value="Unassembled WGS sequence"/>
</dbReference>